<keyword evidence="2" id="KW-0808">Transferase</keyword>
<keyword evidence="8" id="KW-1185">Reference proteome</keyword>
<sequence length="282" mass="29641">MRLLTDYARVRVPASAVLCSDSEGEHISVAFELWDDYAATVTVGESRATITGPSKDVAPRDGQHPTIMAMLATLDKLQAPQAGIALIGQTQIPPAVGLGARSAAIVAGISLVRELVGNPEDFSDADAFELAISLGASPARVPAIIQGGVSLSWNDGDVHRAVSIPQDSPLATTLLVAHRRSTTGSRYARGPVAALTHALTQDPQLLSSLCQRVITQGSDDKAVVYNGYFLEALHKAQWPAVFAGSGPAIVLFADLSPDLQKRFTGEGYVCIATSVANSRLDD</sequence>
<dbReference type="PANTHER" id="PTHR20861:SF1">
    <property type="entry name" value="HOMOSERINE KINASE"/>
    <property type="match status" value="1"/>
</dbReference>
<feature type="domain" description="GHMP kinase N-terminal" evidence="6">
    <location>
        <begin position="73"/>
        <end position="148"/>
    </location>
</feature>
<dbReference type="Gene3D" id="3.30.230.10">
    <property type="match status" value="1"/>
</dbReference>
<evidence type="ECO:0000256" key="4">
    <source>
        <dbReference type="ARBA" id="ARBA00022777"/>
    </source>
</evidence>
<dbReference type="RefSeq" id="WP_204424979.1">
    <property type="nucleotide sequence ID" value="NZ_CP070228.1"/>
</dbReference>
<name>A0ABX7II49_9ACTO</name>
<evidence type="ECO:0000313" key="7">
    <source>
        <dbReference type="EMBL" id="QRV02502.1"/>
    </source>
</evidence>
<reference evidence="7 8" key="1">
    <citation type="submission" date="2021-02" db="EMBL/GenBank/DDBJ databases">
        <title>Complete Genome Sequence of Arcanobacterium phocisimile strain DSM 26142T from a harbour seal.</title>
        <authorList>
            <person name="Borowiak M."/>
            <person name="Alssahen M."/>
            <person name="Malorny B."/>
            <person name="Laemmler C."/>
            <person name="Siebert U."/>
            <person name="Ploetz M."/>
            <person name="Abdulmawjood A."/>
        </authorList>
    </citation>
    <scope>NUCLEOTIDE SEQUENCE [LARGE SCALE GENOMIC DNA]</scope>
    <source>
        <strain evidence="7 8">DSM 26142</strain>
    </source>
</reference>
<proteinExistence type="predicted"/>
<keyword evidence="4" id="KW-0418">Kinase</keyword>
<dbReference type="PANTHER" id="PTHR20861">
    <property type="entry name" value="HOMOSERINE/4-DIPHOSPHOCYTIDYL-2-C-METHYL-D-ERYTHRITOL KINASE"/>
    <property type="match status" value="1"/>
</dbReference>
<evidence type="ECO:0000256" key="5">
    <source>
        <dbReference type="ARBA" id="ARBA00022840"/>
    </source>
</evidence>
<organism evidence="7 8">
    <name type="scientific">Arcanobacterium phocisimile</name>
    <dbReference type="NCBI Taxonomy" id="1302235"/>
    <lineage>
        <taxon>Bacteria</taxon>
        <taxon>Bacillati</taxon>
        <taxon>Actinomycetota</taxon>
        <taxon>Actinomycetes</taxon>
        <taxon>Actinomycetales</taxon>
        <taxon>Actinomycetaceae</taxon>
        <taxon>Arcanobacterium</taxon>
    </lineage>
</organism>
<keyword evidence="5" id="KW-0067">ATP-binding</keyword>
<evidence type="ECO:0000259" key="6">
    <source>
        <dbReference type="Pfam" id="PF00288"/>
    </source>
</evidence>
<gene>
    <name evidence="7" type="ORF">JTE88_01730</name>
</gene>
<dbReference type="InterPro" id="IPR006204">
    <property type="entry name" value="GHMP_kinase_N_dom"/>
</dbReference>
<dbReference type="Pfam" id="PF00288">
    <property type="entry name" value="GHMP_kinases_N"/>
    <property type="match status" value="1"/>
</dbReference>
<accession>A0ABX7II49</accession>
<evidence type="ECO:0000313" key="8">
    <source>
        <dbReference type="Proteomes" id="UP000602653"/>
    </source>
</evidence>
<evidence type="ECO:0000256" key="1">
    <source>
        <dbReference type="ARBA" id="ARBA00022605"/>
    </source>
</evidence>
<keyword evidence="3" id="KW-0547">Nucleotide-binding</keyword>
<dbReference type="InterPro" id="IPR020568">
    <property type="entry name" value="Ribosomal_Su5_D2-typ_SF"/>
</dbReference>
<dbReference type="InterPro" id="IPR014721">
    <property type="entry name" value="Ribsml_uS5_D2-typ_fold_subgr"/>
</dbReference>
<protein>
    <recommendedName>
        <fullName evidence="6">GHMP kinase N-terminal domain-containing protein</fullName>
    </recommendedName>
</protein>
<dbReference type="EMBL" id="CP070228">
    <property type="protein sequence ID" value="QRV02502.1"/>
    <property type="molecule type" value="Genomic_DNA"/>
</dbReference>
<evidence type="ECO:0000256" key="3">
    <source>
        <dbReference type="ARBA" id="ARBA00022741"/>
    </source>
</evidence>
<dbReference type="SUPFAM" id="SSF54211">
    <property type="entry name" value="Ribosomal protein S5 domain 2-like"/>
    <property type="match status" value="1"/>
</dbReference>
<keyword evidence="1" id="KW-0028">Amino-acid biosynthesis</keyword>
<evidence type="ECO:0000256" key="2">
    <source>
        <dbReference type="ARBA" id="ARBA00022679"/>
    </source>
</evidence>
<dbReference type="Proteomes" id="UP000602653">
    <property type="component" value="Chromosome"/>
</dbReference>